<protein>
    <submittedName>
        <fullName evidence="2">Uncharacterized protein</fullName>
    </submittedName>
</protein>
<comment type="caution">
    <text evidence="2">The sequence shown here is derived from an EMBL/GenBank/DDBJ whole genome shotgun (WGS) entry which is preliminary data.</text>
</comment>
<name>A0AAV7W7Z5_PLEWA</name>
<dbReference type="PROSITE" id="PS51257">
    <property type="entry name" value="PROKAR_LIPOPROTEIN"/>
    <property type="match status" value="1"/>
</dbReference>
<dbReference type="Proteomes" id="UP001066276">
    <property type="component" value="Chromosome 1_2"/>
</dbReference>
<dbReference type="EMBL" id="JANPWB010000002">
    <property type="protein sequence ID" value="KAJ1208410.1"/>
    <property type="molecule type" value="Genomic_DNA"/>
</dbReference>
<evidence type="ECO:0000313" key="3">
    <source>
        <dbReference type="Proteomes" id="UP001066276"/>
    </source>
</evidence>
<organism evidence="2 3">
    <name type="scientific">Pleurodeles waltl</name>
    <name type="common">Iberian ribbed newt</name>
    <dbReference type="NCBI Taxonomy" id="8319"/>
    <lineage>
        <taxon>Eukaryota</taxon>
        <taxon>Metazoa</taxon>
        <taxon>Chordata</taxon>
        <taxon>Craniata</taxon>
        <taxon>Vertebrata</taxon>
        <taxon>Euteleostomi</taxon>
        <taxon>Amphibia</taxon>
        <taxon>Batrachia</taxon>
        <taxon>Caudata</taxon>
        <taxon>Salamandroidea</taxon>
        <taxon>Salamandridae</taxon>
        <taxon>Pleurodelinae</taxon>
        <taxon>Pleurodeles</taxon>
    </lineage>
</organism>
<reference evidence="2" key="1">
    <citation type="journal article" date="2022" name="bioRxiv">
        <title>Sequencing and chromosome-scale assembly of the giantPleurodeles waltlgenome.</title>
        <authorList>
            <person name="Brown T."/>
            <person name="Elewa A."/>
            <person name="Iarovenko S."/>
            <person name="Subramanian E."/>
            <person name="Araus A.J."/>
            <person name="Petzold A."/>
            <person name="Susuki M."/>
            <person name="Suzuki K.-i.T."/>
            <person name="Hayashi T."/>
            <person name="Toyoda A."/>
            <person name="Oliveira C."/>
            <person name="Osipova E."/>
            <person name="Leigh N.D."/>
            <person name="Simon A."/>
            <person name="Yun M.H."/>
        </authorList>
    </citation>
    <scope>NUCLEOTIDE SEQUENCE</scope>
    <source>
        <strain evidence="2">20211129_DDA</strain>
        <tissue evidence="2">Liver</tissue>
    </source>
</reference>
<sequence>MHPPAKGAGGRKVTGPVAQALAGCHTQSSGPLTPVWPSRGREEEEKEKEKKTFKKPPLRPLRLKQLTRPTWLTGQLREANHAEISPVTASLASCIIYFC</sequence>
<gene>
    <name evidence="2" type="ORF">NDU88_003796</name>
</gene>
<evidence type="ECO:0000313" key="2">
    <source>
        <dbReference type="EMBL" id="KAJ1208410.1"/>
    </source>
</evidence>
<accession>A0AAV7W7Z5</accession>
<keyword evidence="3" id="KW-1185">Reference proteome</keyword>
<dbReference type="AlphaFoldDB" id="A0AAV7W7Z5"/>
<feature type="region of interest" description="Disordered" evidence="1">
    <location>
        <begin position="21"/>
        <end position="59"/>
    </location>
</feature>
<feature type="compositionally biased region" description="Basic and acidic residues" evidence="1">
    <location>
        <begin position="39"/>
        <end position="50"/>
    </location>
</feature>
<proteinExistence type="predicted"/>
<evidence type="ECO:0000256" key="1">
    <source>
        <dbReference type="SAM" id="MobiDB-lite"/>
    </source>
</evidence>